<comment type="subcellular location">
    <subcellularLocation>
        <location evidence="1 14">Nucleus</location>
    </subcellularLocation>
</comment>
<evidence type="ECO:0000256" key="1">
    <source>
        <dbReference type="ARBA" id="ARBA00004123"/>
    </source>
</evidence>
<dbReference type="Proteomes" id="UP000708148">
    <property type="component" value="Unassembled WGS sequence"/>
</dbReference>
<comment type="catalytic activity">
    <reaction evidence="11 14">
        <text>ATP + H2O = ADP + phosphate + H(+)</text>
        <dbReference type="Rhea" id="RHEA:13065"/>
        <dbReference type="ChEBI" id="CHEBI:15377"/>
        <dbReference type="ChEBI" id="CHEBI:15378"/>
        <dbReference type="ChEBI" id="CHEBI:30616"/>
        <dbReference type="ChEBI" id="CHEBI:43474"/>
        <dbReference type="ChEBI" id="CHEBI:456216"/>
        <dbReference type="EC" id="3.6.4.12"/>
    </reaction>
</comment>
<evidence type="ECO:0000256" key="3">
    <source>
        <dbReference type="ARBA" id="ARBA00022705"/>
    </source>
</evidence>
<evidence type="ECO:0000256" key="11">
    <source>
        <dbReference type="ARBA" id="ARBA00047995"/>
    </source>
</evidence>
<evidence type="ECO:0000256" key="9">
    <source>
        <dbReference type="ARBA" id="ARBA00023242"/>
    </source>
</evidence>
<feature type="region of interest" description="Disordered" evidence="15">
    <location>
        <begin position="67"/>
        <end position="86"/>
    </location>
</feature>
<comment type="subunit">
    <text evidence="14">Component of the MCM2-7 complex.</text>
</comment>
<dbReference type="SUPFAM" id="SSF50249">
    <property type="entry name" value="Nucleic acid-binding proteins"/>
    <property type="match status" value="1"/>
</dbReference>
<evidence type="ECO:0000256" key="14">
    <source>
        <dbReference type="RuleBase" id="RU368064"/>
    </source>
</evidence>
<evidence type="ECO:0000256" key="7">
    <source>
        <dbReference type="ARBA" id="ARBA00022840"/>
    </source>
</evidence>
<keyword evidence="7 13" id="KW-0067">ATP-binding</keyword>
<evidence type="ECO:0000256" key="13">
    <source>
        <dbReference type="RuleBase" id="RU004070"/>
    </source>
</evidence>
<dbReference type="InterPro" id="IPR033762">
    <property type="entry name" value="MCM_OB"/>
</dbReference>
<sequence>MDADDAQLLSPVGSLPLLSNADDDAPFLNVGTDGAMPRHEDGDLRRRDVDDMGESARDTFFKFLTTFRRSSPGSPSGSQGGEEATYVQEARNAEKLERSVVYVSYVDLLEFDPDLADLVREDYARLEPFLRQAAKRLFRTVVPEYASSARGVEREFFVGFYDLPFQEQLRDFRASWVGQLVAFEGTVTRTSEVRPELFSAAFTCGECQTRVAGVEQQYKYTQPTICSNANCGNRTKWILNKEHSVFIDWQRAKVQENNDEVPAGCLPRTMEIILRNELVEQIRPGDNILFTGTIIVIPDVSVLSTAGEKIHARGRSQLARLADGVTGLRDAGVRELTYRMGFLATSVLRPSQREGVVNIRDSEDSGMEPEDVLEAFSEEQQEDIAAMKADPSIYENLAKSIAPSVYGHEDIKRAILLMLVGGVHKQTGEGINLRGDINVCIVGDPACAKSQFLKYVSDFLPRAVYTTGKSSSAAGLTASVVKEPDSRDFCIEAGALMLADNGICCIDEFDKMESKDQVAIHEAMEQQTISISKAGIQATLNARASILAAANPIGGRYDKSKPLKWNVNLPPAILSRFDLLHVMVDDPNVDSDDHIAWHIMHMHQHMERAVPVPYSKAQVQLYIRFCRSIRPRISQQAKRVLINSYKMLRNEDAAPGSRSAYRITVRQLEALIRMSEALARLRCNGEIQAGHVKEARRLLKNSLNALETPDIELEDMEGDAQEQPVVPNADAMDIENEPGAENVQERPTSPPPGSTPGRDRQPLLERPERGQNDMDMEDGKQGRNVEEERKQKPEKKKITQQRFFTIQKILVHVLRQQEEEALSAGSTATVGMRQKELSEHYLRQQIERRGLQREDAQEEAEVVGKVIAMLIAKHDVLVVAYTPERQEGESLQAYNRRKRMERVLAVNPMYTEAD</sequence>
<dbReference type="GO" id="GO:0016787">
    <property type="term" value="F:hydrolase activity"/>
    <property type="evidence" value="ECO:0007669"/>
    <property type="project" value="UniProtKB-KW"/>
</dbReference>
<comment type="function">
    <text evidence="14">Acts as component of the MCM2-7 complex (MCM complex) which is the replicative helicase essential for 'once per cell cycle' DNA replication initiation and elongation in eukaryotic cells. The active ATPase sites in the MCM2-7 ring are formed through the interaction surfaces of two neighboring subunits such that a critical structure of a conserved arginine finger motif is provided in trans relative to the ATP-binding site of the Walker A box of the adjacent subunit. The six ATPase active sites, however, are likely to contribute differentially to the complex helicase activity.</text>
</comment>
<keyword evidence="9" id="KW-0539">Nucleus</keyword>
<dbReference type="EMBL" id="CAJHUC010000392">
    <property type="protein sequence ID" value="CAD7695824.1"/>
    <property type="molecule type" value="Genomic_DNA"/>
</dbReference>
<dbReference type="InterPro" id="IPR031327">
    <property type="entry name" value="MCM"/>
</dbReference>
<dbReference type="InterPro" id="IPR008049">
    <property type="entry name" value="MCM6"/>
</dbReference>
<dbReference type="Gene3D" id="2.40.50.140">
    <property type="entry name" value="Nucleic acid-binding proteins"/>
    <property type="match status" value="1"/>
</dbReference>
<keyword evidence="5 14" id="KW-0378">Hydrolase</keyword>
<dbReference type="InterPro" id="IPR027417">
    <property type="entry name" value="P-loop_NTPase"/>
</dbReference>
<dbReference type="InterPro" id="IPR012340">
    <property type="entry name" value="NA-bd_OB-fold"/>
</dbReference>
<keyword evidence="8 13" id="KW-0238">DNA-binding</keyword>
<feature type="domain" description="MCM C-terminal AAA(+) ATPase" evidence="16">
    <location>
        <begin position="393"/>
        <end position="599"/>
    </location>
</feature>
<accession>A0A8S1IXA7</accession>
<dbReference type="InterPro" id="IPR018525">
    <property type="entry name" value="MCM_CS"/>
</dbReference>
<evidence type="ECO:0000256" key="12">
    <source>
        <dbReference type="ARBA" id="ARBA00053280"/>
    </source>
</evidence>
<evidence type="ECO:0000256" key="5">
    <source>
        <dbReference type="ARBA" id="ARBA00022801"/>
    </source>
</evidence>
<dbReference type="PROSITE" id="PS50051">
    <property type="entry name" value="MCM_2"/>
    <property type="match status" value="1"/>
</dbReference>
<feature type="region of interest" description="Disordered" evidence="15">
    <location>
        <begin position="28"/>
        <end position="49"/>
    </location>
</feature>
<dbReference type="GO" id="GO:0006270">
    <property type="term" value="P:DNA replication initiation"/>
    <property type="evidence" value="ECO:0007669"/>
    <property type="project" value="UniProtKB-UniRule"/>
</dbReference>
<dbReference type="InterPro" id="IPR027925">
    <property type="entry name" value="MCM_N"/>
</dbReference>
<keyword evidence="3 14" id="KW-0235">DNA replication</keyword>
<evidence type="ECO:0000259" key="16">
    <source>
        <dbReference type="PROSITE" id="PS50051"/>
    </source>
</evidence>
<dbReference type="InterPro" id="IPR041024">
    <property type="entry name" value="Mcm6_C"/>
</dbReference>
<keyword evidence="6 14" id="KW-0347">Helicase</keyword>
<dbReference type="PANTHER" id="PTHR11630:SF43">
    <property type="entry name" value="DNA REPLICATION LICENSING FACTOR MCM6"/>
    <property type="match status" value="1"/>
</dbReference>
<evidence type="ECO:0000256" key="10">
    <source>
        <dbReference type="ARBA" id="ARBA00023306"/>
    </source>
</evidence>
<evidence type="ECO:0000256" key="8">
    <source>
        <dbReference type="ARBA" id="ARBA00023125"/>
    </source>
</evidence>
<dbReference type="PROSITE" id="PS00847">
    <property type="entry name" value="MCM_1"/>
    <property type="match status" value="1"/>
</dbReference>
<name>A0A8S1IXA7_9CHLO</name>
<dbReference type="GO" id="GO:0005524">
    <property type="term" value="F:ATP binding"/>
    <property type="evidence" value="ECO:0007669"/>
    <property type="project" value="UniProtKB-UniRule"/>
</dbReference>
<dbReference type="PRINTS" id="PR01662">
    <property type="entry name" value="MCMPROTEIN6"/>
</dbReference>
<evidence type="ECO:0000256" key="6">
    <source>
        <dbReference type="ARBA" id="ARBA00022806"/>
    </source>
</evidence>
<dbReference type="CDD" id="cd17757">
    <property type="entry name" value="MCM6"/>
    <property type="match status" value="1"/>
</dbReference>
<evidence type="ECO:0000313" key="17">
    <source>
        <dbReference type="EMBL" id="CAD7695824.1"/>
    </source>
</evidence>
<evidence type="ECO:0000256" key="2">
    <source>
        <dbReference type="ARBA" id="ARBA00008010"/>
    </source>
</evidence>
<dbReference type="GO" id="GO:1902969">
    <property type="term" value="P:mitotic DNA replication"/>
    <property type="evidence" value="ECO:0007669"/>
    <property type="project" value="TreeGrafter"/>
</dbReference>
<dbReference type="GO" id="GO:0042555">
    <property type="term" value="C:MCM complex"/>
    <property type="evidence" value="ECO:0007669"/>
    <property type="project" value="UniProtKB-UniRule"/>
</dbReference>
<dbReference type="Gene3D" id="3.30.1640.10">
    <property type="entry name" value="mini-chromosome maintenance (MCM) complex, chain A, domain 1"/>
    <property type="match status" value="1"/>
</dbReference>
<dbReference type="FunFam" id="3.40.50.300:FF:000115">
    <property type="entry name" value="DNA helicase"/>
    <property type="match status" value="1"/>
</dbReference>
<dbReference type="FunFam" id="2.20.28.10:FF:000003">
    <property type="entry name" value="DNA helicase"/>
    <property type="match status" value="1"/>
</dbReference>
<organism evidence="17 18">
    <name type="scientific">Ostreobium quekettii</name>
    <dbReference type="NCBI Taxonomy" id="121088"/>
    <lineage>
        <taxon>Eukaryota</taxon>
        <taxon>Viridiplantae</taxon>
        <taxon>Chlorophyta</taxon>
        <taxon>core chlorophytes</taxon>
        <taxon>Ulvophyceae</taxon>
        <taxon>TCBD clade</taxon>
        <taxon>Bryopsidales</taxon>
        <taxon>Ostreobineae</taxon>
        <taxon>Ostreobiaceae</taxon>
        <taxon>Ostreobium</taxon>
    </lineage>
</organism>
<evidence type="ECO:0000256" key="4">
    <source>
        <dbReference type="ARBA" id="ARBA00022741"/>
    </source>
</evidence>
<comment type="function">
    <text evidence="12">Probable component of the MCM2-7 complex (MCM complex) that may function as a DNA helicase and which is essential to undergo a single round of replication initiation and elongation per cell cycle in eukaryotic cells.</text>
</comment>
<keyword evidence="4 13" id="KW-0547">Nucleotide-binding</keyword>
<keyword evidence="18" id="KW-1185">Reference proteome</keyword>
<comment type="similarity">
    <text evidence="2 13">Belongs to the MCM family.</text>
</comment>
<dbReference type="SUPFAM" id="SSF52540">
    <property type="entry name" value="P-loop containing nucleoside triphosphate hydrolases"/>
    <property type="match status" value="1"/>
</dbReference>
<dbReference type="OrthoDB" id="1744952at2759"/>
<dbReference type="Pfam" id="PF00493">
    <property type="entry name" value="MCM"/>
    <property type="match status" value="1"/>
</dbReference>
<evidence type="ECO:0000256" key="15">
    <source>
        <dbReference type="SAM" id="MobiDB-lite"/>
    </source>
</evidence>
<evidence type="ECO:0000313" key="18">
    <source>
        <dbReference type="Proteomes" id="UP000708148"/>
    </source>
</evidence>
<feature type="region of interest" description="Disordered" evidence="15">
    <location>
        <begin position="738"/>
        <end position="798"/>
    </location>
</feature>
<dbReference type="Pfam" id="PF14551">
    <property type="entry name" value="MCM_N"/>
    <property type="match status" value="1"/>
</dbReference>
<dbReference type="Gene3D" id="2.20.28.10">
    <property type="match status" value="1"/>
</dbReference>
<dbReference type="GO" id="GO:0003697">
    <property type="term" value="F:single-stranded DNA binding"/>
    <property type="evidence" value="ECO:0007669"/>
    <property type="project" value="TreeGrafter"/>
</dbReference>
<dbReference type="Pfam" id="PF17207">
    <property type="entry name" value="MCM_OB"/>
    <property type="match status" value="1"/>
</dbReference>
<dbReference type="InterPro" id="IPR001208">
    <property type="entry name" value="MCM_dom"/>
</dbReference>
<dbReference type="AlphaFoldDB" id="A0A8S1IXA7"/>
<dbReference type="GO" id="GO:0000727">
    <property type="term" value="P:double-strand break repair via break-induced replication"/>
    <property type="evidence" value="ECO:0007669"/>
    <property type="project" value="TreeGrafter"/>
</dbReference>
<dbReference type="Gene3D" id="1.20.58.870">
    <property type="match status" value="1"/>
</dbReference>
<gene>
    <name evidence="17" type="ORF">OSTQU699_LOCUS1185</name>
</gene>
<dbReference type="SMART" id="SM00350">
    <property type="entry name" value="MCM"/>
    <property type="match status" value="1"/>
</dbReference>
<dbReference type="PANTHER" id="PTHR11630">
    <property type="entry name" value="DNA REPLICATION LICENSING FACTOR MCM FAMILY MEMBER"/>
    <property type="match status" value="1"/>
</dbReference>
<dbReference type="Pfam" id="PF18263">
    <property type="entry name" value="WHD_MCM6"/>
    <property type="match status" value="1"/>
</dbReference>
<dbReference type="Pfam" id="PF17855">
    <property type="entry name" value="MCM_lid"/>
    <property type="match status" value="1"/>
</dbReference>
<dbReference type="Gene3D" id="3.40.50.300">
    <property type="entry name" value="P-loop containing nucleotide triphosphate hydrolases"/>
    <property type="match status" value="1"/>
</dbReference>
<feature type="compositionally biased region" description="Basic and acidic residues" evidence="15">
    <location>
        <begin position="757"/>
        <end position="791"/>
    </location>
</feature>
<dbReference type="GO" id="GO:1990518">
    <property type="term" value="F:single-stranded 3'-5' DNA helicase activity"/>
    <property type="evidence" value="ECO:0007669"/>
    <property type="project" value="TreeGrafter"/>
</dbReference>
<feature type="compositionally biased region" description="Basic and acidic residues" evidence="15">
    <location>
        <begin position="36"/>
        <end position="49"/>
    </location>
</feature>
<dbReference type="GO" id="GO:0000347">
    <property type="term" value="C:THO complex"/>
    <property type="evidence" value="ECO:0007669"/>
    <property type="project" value="UniProtKB-ARBA"/>
</dbReference>
<dbReference type="PRINTS" id="PR01657">
    <property type="entry name" value="MCMFAMILY"/>
</dbReference>
<reference evidence="17" key="1">
    <citation type="submission" date="2020-12" db="EMBL/GenBank/DDBJ databases">
        <authorList>
            <person name="Iha C."/>
        </authorList>
    </citation>
    <scope>NUCLEOTIDE SEQUENCE</scope>
</reference>
<dbReference type="EC" id="3.6.4.12" evidence="14"/>
<comment type="caution">
    <text evidence="17">The sequence shown here is derived from an EMBL/GenBank/DDBJ whole genome shotgun (WGS) entry which is preliminary data.</text>
</comment>
<proteinExistence type="inferred from homology"/>
<protein>
    <recommendedName>
        <fullName evidence="14">DNA replication licensing factor MCM6</fullName>
        <ecNumber evidence="14">3.6.4.12</ecNumber>
    </recommendedName>
</protein>
<keyword evidence="10 14" id="KW-0131">Cell cycle</keyword>
<dbReference type="InterPro" id="IPR041562">
    <property type="entry name" value="MCM_lid"/>
</dbReference>